<protein>
    <submittedName>
        <fullName evidence="7">TerC family protein</fullName>
    </submittedName>
</protein>
<comment type="similarity">
    <text evidence="2">Belongs to the TerC family.</text>
</comment>
<keyword evidence="5 6" id="KW-0472">Membrane</keyword>
<dbReference type="PANTHER" id="PTHR30238:SF0">
    <property type="entry name" value="THYLAKOID MEMBRANE PROTEIN TERC, CHLOROPLASTIC"/>
    <property type="match status" value="1"/>
</dbReference>
<evidence type="ECO:0000256" key="1">
    <source>
        <dbReference type="ARBA" id="ARBA00004141"/>
    </source>
</evidence>
<feature type="transmembrane region" description="Helical" evidence="6">
    <location>
        <begin position="13"/>
        <end position="34"/>
    </location>
</feature>
<organism evidence="7 8">
    <name type="scientific">Deinococcus lacus</name>
    <dbReference type="NCBI Taxonomy" id="392561"/>
    <lineage>
        <taxon>Bacteria</taxon>
        <taxon>Thermotogati</taxon>
        <taxon>Deinococcota</taxon>
        <taxon>Deinococci</taxon>
        <taxon>Deinococcales</taxon>
        <taxon>Deinococcaceae</taxon>
        <taxon>Deinococcus</taxon>
    </lineage>
</organism>
<feature type="transmembrane region" description="Helical" evidence="6">
    <location>
        <begin position="114"/>
        <end position="136"/>
    </location>
</feature>
<dbReference type="InterPro" id="IPR022369">
    <property type="entry name" value="Integral_membrane_TerC_rswitch"/>
</dbReference>
<dbReference type="Proteomes" id="UP001596297">
    <property type="component" value="Unassembled WGS sequence"/>
</dbReference>
<feature type="transmembrane region" description="Helical" evidence="6">
    <location>
        <begin position="298"/>
        <end position="318"/>
    </location>
</feature>
<evidence type="ECO:0000256" key="5">
    <source>
        <dbReference type="ARBA" id="ARBA00023136"/>
    </source>
</evidence>
<comment type="caution">
    <text evidence="7">The sequence shown here is derived from an EMBL/GenBank/DDBJ whole genome shotgun (WGS) entry which is preliminary data.</text>
</comment>
<name>A0ABW1YAQ1_9DEIO</name>
<dbReference type="NCBIfam" id="TIGR03718">
    <property type="entry name" value="R_switched_Alx"/>
    <property type="match status" value="1"/>
</dbReference>
<keyword evidence="3 6" id="KW-0812">Transmembrane</keyword>
<dbReference type="EMBL" id="JBHSWD010000001">
    <property type="protein sequence ID" value="MFC6591066.1"/>
    <property type="molecule type" value="Genomic_DNA"/>
</dbReference>
<feature type="transmembrane region" description="Helical" evidence="6">
    <location>
        <begin position="88"/>
        <end position="107"/>
    </location>
</feature>
<accession>A0ABW1YAQ1</accession>
<evidence type="ECO:0000313" key="7">
    <source>
        <dbReference type="EMBL" id="MFC6591066.1"/>
    </source>
</evidence>
<reference evidence="8" key="1">
    <citation type="journal article" date="2019" name="Int. J. Syst. Evol. Microbiol.">
        <title>The Global Catalogue of Microorganisms (GCM) 10K type strain sequencing project: providing services to taxonomists for standard genome sequencing and annotation.</title>
        <authorList>
            <consortium name="The Broad Institute Genomics Platform"/>
            <consortium name="The Broad Institute Genome Sequencing Center for Infectious Disease"/>
            <person name="Wu L."/>
            <person name="Ma J."/>
        </authorList>
    </citation>
    <scope>NUCLEOTIDE SEQUENCE [LARGE SCALE GENOMIC DNA]</scope>
    <source>
        <strain evidence="8">CGMCC 1.15772</strain>
    </source>
</reference>
<keyword evidence="8" id="KW-1185">Reference proteome</keyword>
<feature type="transmembrane region" description="Helical" evidence="6">
    <location>
        <begin position="46"/>
        <end position="68"/>
    </location>
</feature>
<dbReference type="Pfam" id="PF03741">
    <property type="entry name" value="TerC"/>
    <property type="match status" value="1"/>
</dbReference>
<feature type="transmembrane region" description="Helical" evidence="6">
    <location>
        <begin position="142"/>
        <end position="159"/>
    </location>
</feature>
<keyword evidence="4 6" id="KW-1133">Transmembrane helix</keyword>
<evidence type="ECO:0000256" key="6">
    <source>
        <dbReference type="SAM" id="Phobius"/>
    </source>
</evidence>
<evidence type="ECO:0000256" key="4">
    <source>
        <dbReference type="ARBA" id="ARBA00022989"/>
    </source>
</evidence>
<sequence>MDWMSGLWLGQPVWMWLVFAVSVLSLLAFDLGVLGKKRGGDGTIGVRQSLGLSAFYIAAASVFGGWVWMTLGPQSGMEYFTGFALEKALALDNVFVISVIFGALAIPRQYQHRVLFWGIIGVLVLRALMIGLGAALVTQFDWVMWFFAAFLIFTGIKMLRGGDDDHTPDPDNHPLIKALGRYMPITPRLHGDKFMVNLPDAAGKVKRHATPLLVALIMVEAADLVFAVDSIPAIFAITKDPFIVYTSNIFAVLGLRALFFALEALIHRFEALKTALSAVLVFIGGKIIYAQFFGKVDAGISLGVTLGLLLGGVLYSLWKTRGEEKKAA</sequence>
<feature type="transmembrane region" description="Helical" evidence="6">
    <location>
        <begin position="212"/>
        <end position="236"/>
    </location>
</feature>
<dbReference type="PANTHER" id="PTHR30238">
    <property type="entry name" value="MEMBRANE BOUND PREDICTED REDOX MODULATOR"/>
    <property type="match status" value="1"/>
</dbReference>
<dbReference type="RefSeq" id="WP_380082072.1">
    <property type="nucleotide sequence ID" value="NZ_JBHSWD010000001.1"/>
</dbReference>
<comment type="subcellular location">
    <subcellularLocation>
        <location evidence="1">Membrane</location>
        <topology evidence="1">Multi-pass membrane protein</topology>
    </subcellularLocation>
</comment>
<evidence type="ECO:0000256" key="2">
    <source>
        <dbReference type="ARBA" id="ARBA00007511"/>
    </source>
</evidence>
<dbReference type="InterPro" id="IPR005496">
    <property type="entry name" value="Integral_membrane_TerC"/>
</dbReference>
<feature type="transmembrane region" description="Helical" evidence="6">
    <location>
        <begin position="274"/>
        <end position="292"/>
    </location>
</feature>
<feature type="transmembrane region" description="Helical" evidence="6">
    <location>
        <begin position="242"/>
        <end position="262"/>
    </location>
</feature>
<gene>
    <name evidence="7" type="ORF">ACFP81_02800</name>
</gene>
<evidence type="ECO:0000313" key="8">
    <source>
        <dbReference type="Proteomes" id="UP001596297"/>
    </source>
</evidence>
<evidence type="ECO:0000256" key="3">
    <source>
        <dbReference type="ARBA" id="ARBA00022692"/>
    </source>
</evidence>
<proteinExistence type="inferred from homology"/>